<dbReference type="GO" id="GO:0005085">
    <property type="term" value="F:guanyl-nucleotide exchange factor activity"/>
    <property type="evidence" value="ECO:0007669"/>
    <property type="project" value="InterPro"/>
</dbReference>
<comment type="caution">
    <text evidence="2">The sequence shown here is derived from an EMBL/GenBank/DDBJ whole genome shotgun (WGS) entry which is preliminary data.</text>
</comment>
<dbReference type="PANTHER" id="PTHR23317">
    <property type="entry name" value="DEDICATOR OF CYTOKINESIS DOCK"/>
    <property type="match status" value="1"/>
</dbReference>
<reference evidence="2" key="1">
    <citation type="journal article" date="2004" name="Nature">
        <title>Genome duplication in the teleost fish Tetraodon nigroviridis reveals the early vertebrate proto-karyotype.</title>
        <authorList>
            <person name="Jaillon O."/>
            <person name="Aury J.-M."/>
            <person name="Brunet F."/>
            <person name="Petit J.-L."/>
            <person name="Stange-Thomann N."/>
            <person name="Mauceli E."/>
            <person name="Bouneau L."/>
            <person name="Fischer C."/>
            <person name="Ozouf-Costaz C."/>
            <person name="Bernot A."/>
            <person name="Nicaud S."/>
            <person name="Jaffe D."/>
            <person name="Fisher S."/>
            <person name="Lutfalla G."/>
            <person name="Dossat C."/>
            <person name="Segurens B."/>
            <person name="Dasilva C."/>
            <person name="Salanoubat M."/>
            <person name="Levy M."/>
            <person name="Boudet N."/>
            <person name="Castellano S."/>
            <person name="Anthouard V."/>
            <person name="Jubin C."/>
            <person name="Castelli V."/>
            <person name="Katinka M."/>
            <person name="Vacherie B."/>
            <person name="Biemont C."/>
            <person name="Skalli Z."/>
            <person name="Cattolico L."/>
            <person name="Poulain J."/>
            <person name="De Berardinis V."/>
            <person name="Cruaud C."/>
            <person name="Duprat S."/>
            <person name="Brottier P."/>
            <person name="Coutanceau J.-P."/>
            <person name="Gouzy J."/>
            <person name="Parra G."/>
            <person name="Lardier G."/>
            <person name="Chapple C."/>
            <person name="McKernan K.J."/>
            <person name="McEwan P."/>
            <person name="Bosak S."/>
            <person name="Kellis M."/>
            <person name="Volff J.-N."/>
            <person name="Guigo R."/>
            <person name="Zody M.C."/>
            <person name="Mesirov J."/>
            <person name="Lindblad-Toh K."/>
            <person name="Birren B."/>
            <person name="Nusbaum C."/>
            <person name="Kahn D."/>
            <person name="Robinson-Rechavi M."/>
            <person name="Laudet V."/>
            <person name="Schachter V."/>
            <person name="Quetier F."/>
            <person name="Saurin W."/>
            <person name="Scarpelli C."/>
            <person name="Wincker P."/>
            <person name="Lander E.S."/>
            <person name="Weissenbach J."/>
            <person name="Roest Crollius H."/>
        </authorList>
    </citation>
    <scope>NUCLEOTIDE SEQUENCE [LARGE SCALE GENOMIC DNA]</scope>
</reference>
<dbReference type="InterPro" id="IPR021816">
    <property type="entry name" value="DOCK_C/D_N"/>
</dbReference>
<proteinExistence type="predicted"/>
<accession>Q4RL38</accession>
<sequence>MASLGSSDRRAFALKINRHSSAEIRRHFAGTHGVQHSRSNSNASSTGYLNVGLTAEAIRSFLFFQPQSYEAVEPLDLEEFLMSQLKSEDATLMQELGEFPDDDLKVEQIEKECRTVRHSVPKDASELDPHVRDCVKSYIQPWLVVKSPTLAGLSEDCGHALTSSDFSLRYLTPDQRVEGLTALSNHEELDRFNREARQSTRHPELFALCPQAEEEDAVEIRPIPDCPKEHMGDRILIRCHTIKFEIEIEPIFVSMALYDLKEKKKVSKYSL</sequence>
<evidence type="ECO:0000313" key="2">
    <source>
        <dbReference type="EMBL" id="CAG10894.1"/>
    </source>
</evidence>
<dbReference type="PANTHER" id="PTHR23317:SF74">
    <property type="entry name" value="DEDICATOR OF CYTOKINESIS PROTEIN 8"/>
    <property type="match status" value="1"/>
</dbReference>
<dbReference type="GO" id="GO:0031252">
    <property type="term" value="C:cell leading edge"/>
    <property type="evidence" value="ECO:0007669"/>
    <property type="project" value="TreeGrafter"/>
</dbReference>
<gene>
    <name evidence="2" type="ORF">GSTENG00032661001</name>
</gene>
<dbReference type="GO" id="GO:0007264">
    <property type="term" value="P:small GTPase-mediated signal transduction"/>
    <property type="evidence" value="ECO:0007669"/>
    <property type="project" value="InterPro"/>
</dbReference>
<feature type="domain" description="Dedicator of cytokinesis C/D N-terminal" evidence="1">
    <location>
        <begin position="70"/>
        <end position="158"/>
    </location>
</feature>
<dbReference type="EMBL" id="CAAE01015023">
    <property type="protein sequence ID" value="CAG10894.1"/>
    <property type="molecule type" value="Genomic_DNA"/>
</dbReference>
<evidence type="ECO:0000259" key="1">
    <source>
        <dbReference type="Pfam" id="PF11878"/>
    </source>
</evidence>
<dbReference type="AlphaFoldDB" id="Q4RL38"/>
<dbReference type="OrthoDB" id="47328at2759"/>
<dbReference type="KEGG" id="tng:GSTEN00032661G001"/>
<dbReference type="Pfam" id="PF11878">
    <property type="entry name" value="DOCK_C-D_N"/>
    <property type="match status" value="1"/>
</dbReference>
<reference evidence="2" key="2">
    <citation type="submission" date="2004-02" db="EMBL/GenBank/DDBJ databases">
        <authorList>
            <consortium name="Genoscope"/>
            <consortium name="Whitehead Institute Centre for Genome Research"/>
        </authorList>
    </citation>
    <scope>NUCLEOTIDE SEQUENCE</scope>
</reference>
<dbReference type="InterPro" id="IPR026791">
    <property type="entry name" value="DOCK"/>
</dbReference>
<dbReference type="GO" id="GO:1903905">
    <property type="term" value="P:positive regulation of establishment of T cell polarity"/>
    <property type="evidence" value="ECO:0007669"/>
    <property type="project" value="TreeGrafter"/>
</dbReference>
<dbReference type="GO" id="GO:2000406">
    <property type="term" value="P:positive regulation of T cell migration"/>
    <property type="evidence" value="ECO:0007669"/>
    <property type="project" value="TreeGrafter"/>
</dbReference>
<name>Q4RL38_TETNG</name>
<organism evidence="2">
    <name type="scientific">Tetraodon nigroviridis</name>
    <name type="common">Spotted green pufferfish</name>
    <name type="synonym">Chelonodon nigroviridis</name>
    <dbReference type="NCBI Taxonomy" id="99883"/>
    <lineage>
        <taxon>Eukaryota</taxon>
        <taxon>Metazoa</taxon>
        <taxon>Chordata</taxon>
        <taxon>Craniata</taxon>
        <taxon>Vertebrata</taxon>
        <taxon>Euteleostomi</taxon>
        <taxon>Actinopterygii</taxon>
        <taxon>Neopterygii</taxon>
        <taxon>Teleostei</taxon>
        <taxon>Neoteleostei</taxon>
        <taxon>Acanthomorphata</taxon>
        <taxon>Eupercaria</taxon>
        <taxon>Tetraodontiformes</taxon>
        <taxon>Tetradontoidea</taxon>
        <taxon>Tetraodontidae</taxon>
        <taxon>Tetraodon</taxon>
    </lineage>
</organism>
<protein>
    <submittedName>
        <fullName evidence="2">(spotted green pufferfish) hypothetical protein</fullName>
    </submittedName>
</protein>